<keyword evidence="2" id="KW-1185">Reference proteome</keyword>
<proteinExistence type="predicted"/>
<dbReference type="Proteomes" id="UP001163823">
    <property type="component" value="Chromosome 5"/>
</dbReference>
<comment type="caution">
    <text evidence="1">The sequence shown here is derived from an EMBL/GenBank/DDBJ whole genome shotgun (WGS) entry which is preliminary data.</text>
</comment>
<dbReference type="EMBL" id="JARAOO010000005">
    <property type="protein sequence ID" value="KAJ7968835.1"/>
    <property type="molecule type" value="Genomic_DNA"/>
</dbReference>
<dbReference type="AlphaFoldDB" id="A0AAD7PW08"/>
<name>A0AAD7PW08_QUISA</name>
<gene>
    <name evidence="1" type="ORF">O6P43_012880</name>
</gene>
<evidence type="ECO:0000313" key="2">
    <source>
        <dbReference type="Proteomes" id="UP001163823"/>
    </source>
</evidence>
<dbReference type="KEGG" id="qsa:O6P43_012880"/>
<accession>A0AAD7PW08</accession>
<evidence type="ECO:0000313" key="1">
    <source>
        <dbReference type="EMBL" id="KAJ7968835.1"/>
    </source>
</evidence>
<organism evidence="1 2">
    <name type="scientific">Quillaja saponaria</name>
    <name type="common">Soap bark tree</name>
    <dbReference type="NCBI Taxonomy" id="32244"/>
    <lineage>
        <taxon>Eukaryota</taxon>
        <taxon>Viridiplantae</taxon>
        <taxon>Streptophyta</taxon>
        <taxon>Embryophyta</taxon>
        <taxon>Tracheophyta</taxon>
        <taxon>Spermatophyta</taxon>
        <taxon>Magnoliopsida</taxon>
        <taxon>eudicotyledons</taxon>
        <taxon>Gunneridae</taxon>
        <taxon>Pentapetalae</taxon>
        <taxon>rosids</taxon>
        <taxon>fabids</taxon>
        <taxon>Fabales</taxon>
        <taxon>Quillajaceae</taxon>
        <taxon>Quillaja</taxon>
    </lineage>
</organism>
<protein>
    <submittedName>
        <fullName evidence="1">Uncharacterized protein</fullName>
    </submittedName>
</protein>
<sequence length="106" mass="12235">MELDVVDKVVVVVEQEEQTEEDIFDASMVGILDAMSYGLRRRKSSKEFSLGQACDLSTEYDKVFSKISDLKSMMKVCNHTGTVRYLILYDVIVYVLNLNKYIFSWC</sequence>
<reference evidence="1" key="1">
    <citation type="journal article" date="2023" name="Science">
        <title>Elucidation of the pathway for biosynthesis of saponin adjuvants from the soapbark tree.</title>
        <authorList>
            <person name="Reed J."/>
            <person name="Orme A."/>
            <person name="El-Demerdash A."/>
            <person name="Owen C."/>
            <person name="Martin L.B.B."/>
            <person name="Misra R.C."/>
            <person name="Kikuchi S."/>
            <person name="Rejzek M."/>
            <person name="Martin A.C."/>
            <person name="Harkess A."/>
            <person name="Leebens-Mack J."/>
            <person name="Louveau T."/>
            <person name="Stephenson M.J."/>
            <person name="Osbourn A."/>
        </authorList>
    </citation>
    <scope>NUCLEOTIDE SEQUENCE</scope>
    <source>
        <strain evidence="1">S10</strain>
    </source>
</reference>